<dbReference type="OrthoDB" id="5905880at2"/>
<evidence type="ECO:0000313" key="3">
    <source>
        <dbReference type="Proteomes" id="UP000250163"/>
    </source>
</evidence>
<protein>
    <recommendedName>
        <fullName evidence="4">NAD/FAD-utilizing enzyme</fullName>
    </recommendedName>
</protein>
<evidence type="ECO:0000313" key="2">
    <source>
        <dbReference type="EMBL" id="SQD77675.1"/>
    </source>
</evidence>
<dbReference type="AlphaFoldDB" id="A0A330LUK8"/>
<sequence length="185" mass="20726">MLRHYYVSDDLDELEIVERELEAEGFTEPQIHVLSLDDCHVEQHHLHEVESLLKQNVIRGGEIGAGVGVIVAMLALGLPYMMGWTDGAAGWLPFIFLSVLSFGFCIWEGGFIGFQKPNVHFVRFQELLIKGKHILFVDVDPVQEHNFGMIMKSHPNVEPICCGSGSPHWVVSCQDAYNRVVKGAP</sequence>
<reference evidence="3" key="1">
    <citation type="submission" date="2018-05" db="EMBL/GenBank/DDBJ databases">
        <authorList>
            <person name="Cea G.-C."/>
            <person name="William W."/>
        </authorList>
    </citation>
    <scope>NUCLEOTIDE SEQUENCE [LARGE SCALE GENOMIC DNA]</scope>
    <source>
        <strain evidence="3">DB21MT 5</strain>
    </source>
</reference>
<feature type="transmembrane region" description="Helical" evidence="1">
    <location>
        <begin position="63"/>
        <end position="82"/>
    </location>
</feature>
<evidence type="ECO:0000256" key="1">
    <source>
        <dbReference type="SAM" id="Phobius"/>
    </source>
</evidence>
<proteinExistence type="predicted"/>
<dbReference type="Proteomes" id="UP000250163">
    <property type="component" value="Chromosome MORIYA"/>
</dbReference>
<organism evidence="2 3">
    <name type="scientific">Moritella yayanosii</name>
    <dbReference type="NCBI Taxonomy" id="69539"/>
    <lineage>
        <taxon>Bacteria</taxon>
        <taxon>Pseudomonadati</taxon>
        <taxon>Pseudomonadota</taxon>
        <taxon>Gammaproteobacteria</taxon>
        <taxon>Alteromonadales</taxon>
        <taxon>Moritellaceae</taxon>
        <taxon>Moritella</taxon>
    </lineage>
</organism>
<keyword evidence="3" id="KW-1185">Reference proteome</keyword>
<gene>
    <name evidence="2" type="ORF">MORIYA_1197</name>
</gene>
<dbReference type="RefSeq" id="WP_112713415.1">
    <property type="nucleotide sequence ID" value="NZ_LS483250.1"/>
</dbReference>
<name>A0A330LUK8_9GAMM</name>
<keyword evidence="1" id="KW-0472">Membrane</keyword>
<accession>A0A330LUK8</accession>
<evidence type="ECO:0008006" key="4">
    <source>
        <dbReference type="Google" id="ProtNLM"/>
    </source>
</evidence>
<dbReference type="EMBL" id="LS483250">
    <property type="protein sequence ID" value="SQD77675.1"/>
    <property type="molecule type" value="Genomic_DNA"/>
</dbReference>
<keyword evidence="1" id="KW-1133">Transmembrane helix</keyword>
<keyword evidence="1" id="KW-0812">Transmembrane</keyword>
<feature type="transmembrane region" description="Helical" evidence="1">
    <location>
        <begin position="88"/>
        <end position="107"/>
    </location>
</feature>
<dbReference type="KEGG" id="mya:MORIYA_1197"/>